<dbReference type="PROSITE" id="PS50940">
    <property type="entry name" value="CHIT_BIND_II"/>
    <property type="match status" value="1"/>
</dbReference>
<evidence type="ECO:0000256" key="5">
    <source>
        <dbReference type="ARBA" id="ARBA00023180"/>
    </source>
</evidence>
<evidence type="ECO:0000256" key="2">
    <source>
        <dbReference type="ARBA" id="ARBA00022729"/>
    </source>
</evidence>
<evidence type="ECO:0000313" key="9">
    <source>
        <dbReference type="EMBL" id="KAH9511656.1"/>
    </source>
</evidence>
<reference evidence="8" key="2">
    <citation type="submission" date="2020-06" db="EMBL/GenBank/DDBJ databases">
        <authorList>
            <person name="Ji K."/>
            <person name="Li J."/>
        </authorList>
    </citation>
    <scope>NUCLEOTIDE SEQUENCE</scope>
    <source>
        <strain evidence="8">JKM2019</strain>
        <tissue evidence="8">Whole body</tissue>
    </source>
</reference>
<dbReference type="PANTHER" id="PTHR23301">
    <property type="entry name" value="CHITIN BINDING PERITROPHIN-A"/>
    <property type="match status" value="1"/>
</dbReference>
<reference evidence="8" key="3">
    <citation type="journal article" date="2021" name="World Allergy Organ. J.">
        <title>Chromosome-level assembly of Dermatophagoides farinae genome and transcriptome reveals two novel allergens Der f 37 and Der f 39.</title>
        <authorList>
            <person name="Chen J."/>
            <person name="Cai Z."/>
            <person name="Fan D."/>
            <person name="Hu J."/>
            <person name="Hou Y."/>
            <person name="He Y."/>
            <person name="Zhang Z."/>
            <person name="Zhao Z."/>
            <person name="Gao P."/>
            <person name="Hu W."/>
            <person name="Sun J."/>
            <person name="Li J."/>
            <person name="Ji K."/>
        </authorList>
    </citation>
    <scope>NUCLEOTIDE SEQUENCE</scope>
    <source>
        <strain evidence="8">JKM2019</strain>
    </source>
</reference>
<dbReference type="GO" id="GO:0008061">
    <property type="term" value="F:chitin binding"/>
    <property type="evidence" value="ECO:0007669"/>
    <property type="project" value="UniProtKB-KW"/>
</dbReference>
<gene>
    <name evidence="9" type="ORF">DERF_010105</name>
    <name evidence="8" type="ORF">HUG17_0134</name>
</gene>
<accession>A0A922L371</accession>
<dbReference type="Proteomes" id="UP000828236">
    <property type="component" value="Unassembled WGS sequence"/>
</dbReference>
<keyword evidence="2 6" id="KW-0732">Signal</keyword>
<keyword evidence="10" id="KW-1185">Reference proteome</keyword>
<evidence type="ECO:0000256" key="4">
    <source>
        <dbReference type="ARBA" id="ARBA00023157"/>
    </source>
</evidence>
<name>A0A922L371_DERFA</name>
<dbReference type="Proteomes" id="UP000790347">
    <property type="component" value="Unassembled WGS sequence"/>
</dbReference>
<dbReference type="PANTHER" id="PTHR23301:SF0">
    <property type="entry name" value="CHITIN-BINDING TYPE-2 DOMAIN-CONTAINING PROTEIN-RELATED"/>
    <property type="match status" value="1"/>
</dbReference>
<dbReference type="AlphaFoldDB" id="A0A922L371"/>
<dbReference type="Pfam" id="PF01607">
    <property type="entry name" value="CBM_14"/>
    <property type="match status" value="1"/>
</dbReference>
<dbReference type="SUPFAM" id="SSF57625">
    <property type="entry name" value="Invertebrate chitin-binding proteins"/>
    <property type="match status" value="1"/>
</dbReference>
<dbReference type="Gene3D" id="2.170.140.10">
    <property type="entry name" value="Chitin binding domain"/>
    <property type="match status" value="1"/>
</dbReference>
<evidence type="ECO:0000256" key="3">
    <source>
        <dbReference type="ARBA" id="ARBA00022737"/>
    </source>
</evidence>
<dbReference type="InterPro" id="IPR051940">
    <property type="entry name" value="Chitin_bind-dev_reg"/>
</dbReference>
<keyword evidence="4" id="KW-1015">Disulfide bond</keyword>
<keyword evidence="1" id="KW-0147">Chitin-binding</keyword>
<evidence type="ECO:0000256" key="6">
    <source>
        <dbReference type="SAM" id="SignalP"/>
    </source>
</evidence>
<proteinExistence type="predicted"/>
<protein>
    <recommendedName>
        <fullName evidence="7">Chitin-binding type-2 domain-containing protein</fullName>
    </recommendedName>
</protein>
<evidence type="ECO:0000259" key="7">
    <source>
        <dbReference type="PROSITE" id="PS50940"/>
    </source>
</evidence>
<feature type="signal peptide" evidence="6">
    <location>
        <begin position="1"/>
        <end position="18"/>
    </location>
</feature>
<keyword evidence="5" id="KW-0325">Glycoprotein</keyword>
<dbReference type="EMBL" id="SDOV01000001">
    <property type="protein sequence ID" value="KAH7644596.1"/>
    <property type="molecule type" value="Genomic_DNA"/>
</dbReference>
<reference evidence="9" key="1">
    <citation type="submission" date="2013-05" db="EMBL/GenBank/DDBJ databases">
        <authorList>
            <person name="Yim A.K.Y."/>
            <person name="Chan T.F."/>
            <person name="Ji K.M."/>
            <person name="Liu X.Y."/>
            <person name="Zhou J.W."/>
            <person name="Li R.Q."/>
            <person name="Yang K.Y."/>
            <person name="Li J."/>
            <person name="Li M."/>
            <person name="Law P.T.W."/>
            <person name="Wu Y.L."/>
            <person name="Cai Z.L."/>
            <person name="Qin H."/>
            <person name="Bao Y."/>
            <person name="Leung R.K.K."/>
            <person name="Ng P.K.S."/>
            <person name="Zou J."/>
            <person name="Zhong X.J."/>
            <person name="Ran P.X."/>
            <person name="Zhong N.S."/>
            <person name="Liu Z.G."/>
            <person name="Tsui S.K.W."/>
        </authorList>
    </citation>
    <scope>NUCLEOTIDE SEQUENCE</scope>
    <source>
        <strain evidence="9">Derf</strain>
        <tissue evidence="9">Whole organism</tissue>
    </source>
</reference>
<evidence type="ECO:0000313" key="8">
    <source>
        <dbReference type="EMBL" id="KAH7644596.1"/>
    </source>
</evidence>
<organism evidence="9 10">
    <name type="scientific">Dermatophagoides farinae</name>
    <name type="common">American house dust mite</name>
    <dbReference type="NCBI Taxonomy" id="6954"/>
    <lineage>
        <taxon>Eukaryota</taxon>
        <taxon>Metazoa</taxon>
        <taxon>Ecdysozoa</taxon>
        <taxon>Arthropoda</taxon>
        <taxon>Chelicerata</taxon>
        <taxon>Arachnida</taxon>
        <taxon>Acari</taxon>
        <taxon>Acariformes</taxon>
        <taxon>Sarcoptiformes</taxon>
        <taxon>Astigmata</taxon>
        <taxon>Psoroptidia</taxon>
        <taxon>Analgoidea</taxon>
        <taxon>Pyroglyphidae</taxon>
        <taxon>Dermatophagoidinae</taxon>
        <taxon>Dermatophagoides</taxon>
    </lineage>
</organism>
<sequence length="129" mass="15108">MKFLTFISLIFIIGTIQAFKCPDNNNLFYRDPENSHYFYECVNGRAYHFECPNKLVFNESIQACDYTTGPPIEHTTHHYETPNHTGTRKRHTTTVKFHSTNYYPTTTTYVTSQTHDDLTTRGRHHTPSK</sequence>
<evidence type="ECO:0000313" key="10">
    <source>
        <dbReference type="Proteomes" id="UP000790347"/>
    </source>
</evidence>
<evidence type="ECO:0000256" key="1">
    <source>
        <dbReference type="ARBA" id="ARBA00022669"/>
    </source>
</evidence>
<feature type="domain" description="Chitin-binding type-2" evidence="7">
    <location>
        <begin position="18"/>
        <end position="66"/>
    </location>
</feature>
<dbReference type="EMBL" id="ASGP02000004">
    <property type="protein sequence ID" value="KAH9511656.1"/>
    <property type="molecule type" value="Genomic_DNA"/>
</dbReference>
<dbReference type="SMART" id="SM00494">
    <property type="entry name" value="ChtBD2"/>
    <property type="match status" value="1"/>
</dbReference>
<comment type="caution">
    <text evidence="9">The sequence shown here is derived from an EMBL/GenBank/DDBJ whole genome shotgun (WGS) entry which is preliminary data.</text>
</comment>
<reference evidence="9" key="4">
    <citation type="journal article" date="2022" name="Res Sq">
        <title>Comparative Genomics Reveals Insights into the Divergent Evolution of Astigmatic Mites and Household Pest Adaptations.</title>
        <authorList>
            <person name="Xiong Q."/>
            <person name="Wan A.T.-Y."/>
            <person name="Liu X.-Y."/>
            <person name="Fung C.S.-H."/>
            <person name="Xiao X."/>
            <person name="Malainual N."/>
            <person name="Hou J."/>
            <person name="Wang L."/>
            <person name="Wang M."/>
            <person name="Yang K."/>
            <person name="Cui Y."/>
            <person name="Leung E."/>
            <person name="Nong W."/>
            <person name="Shin S.-K."/>
            <person name="Au S."/>
            <person name="Jeong K.Y."/>
            <person name="Chew F.T."/>
            <person name="Hui J."/>
            <person name="Leung T.F."/>
            <person name="Tungtrongchitr A."/>
            <person name="Zhong N."/>
            <person name="Liu Z."/>
            <person name="Tsui S."/>
        </authorList>
    </citation>
    <scope>NUCLEOTIDE SEQUENCE</scope>
    <source>
        <strain evidence="9">Derf</strain>
        <tissue evidence="9">Whole organism</tissue>
    </source>
</reference>
<dbReference type="InterPro" id="IPR036508">
    <property type="entry name" value="Chitin-bd_dom_sf"/>
</dbReference>
<keyword evidence="3" id="KW-0677">Repeat</keyword>
<dbReference type="GO" id="GO:0005576">
    <property type="term" value="C:extracellular region"/>
    <property type="evidence" value="ECO:0007669"/>
    <property type="project" value="InterPro"/>
</dbReference>
<dbReference type="InterPro" id="IPR002557">
    <property type="entry name" value="Chitin-bd_dom"/>
</dbReference>
<feature type="chain" id="PRO_5038277025" description="Chitin-binding type-2 domain-containing protein" evidence="6">
    <location>
        <begin position="19"/>
        <end position="129"/>
    </location>
</feature>